<dbReference type="Gene3D" id="1.10.1660.10">
    <property type="match status" value="1"/>
</dbReference>
<dbReference type="AlphaFoldDB" id="A0A931H1X8"/>
<organism evidence="1 2">
    <name type="scientific">Caenimonas aquaedulcis</name>
    <dbReference type="NCBI Taxonomy" id="2793270"/>
    <lineage>
        <taxon>Bacteria</taxon>
        <taxon>Pseudomonadati</taxon>
        <taxon>Pseudomonadota</taxon>
        <taxon>Betaproteobacteria</taxon>
        <taxon>Burkholderiales</taxon>
        <taxon>Comamonadaceae</taxon>
        <taxon>Caenimonas</taxon>
    </lineage>
</organism>
<dbReference type="EMBL" id="JADWYS010000001">
    <property type="protein sequence ID" value="MBG9387057.1"/>
    <property type="molecule type" value="Genomic_DNA"/>
</dbReference>
<reference evidence="1" key="1">
    <citation type="submission" date="2020-11" db="EMBL/GenBank/DDBJ databases">
        <title>Bacterial whole genome sequence for Caenimonas sp. DR4.4.</title>
        <authorList>
            <person name="Le V."/>
            <person name="Ko S.-R."/>
            <person name="Ahn C.-Y."/>
            <person name="Oh H.-M."/>
        </authorList>
    </citation>
    <scope>NUCLEOTIDE SEQUENCE</scope>
    <source>
        <strain evidence="1">DR4.4</strain>
    </source>
</reference>
<sequence length="102" mass="11289">MTMAHETHHAQLLGDAAFTDEELARACGVQLTWVHEHVQAGVLSLDSGSGQWRFASTTLVRARRIARLESDFDADPQLAALTADLIEEVAELRRRLAALQPR</sequence>
<protein>
    <submittedName>
        <fullName evidence="1">MerR family transcriptional regulator</fullName>
    </submittedName>
</protein>
<gene>
    <name evidence="1" type="ORF">I5803_03375</name>
</gene>
<comment type="caution">
    <text evidence="1">The sequence shown here is derived from an EMBL/GenBank/DDBJ whole genome shotgun (WGS) entry which is preliminary data.</text>
</comment>
<proteinExistence type="predicted"/>
<dbReference type="Proteomes" id="UP000651050">
    <property type="component" value="Unassembled WGS sequence"/>
</dbReference>
<keyword evidence="2" id="KW-1185">Reference proteome</keyword>
<dbReference type="Pfam" id="PF13591">
    <property type="entry name" value="MerR_2"/>
    <property type="match status" value="1"/>
</dbReference>
<evidence type="ECO:0000313" key="1">
    <source>
        <dbReference type="EMBL" id="MBG9387057.1"/>
    </source>
</evidence>
<evidence type="ECO:0000313" key="2">
    <source>
        <dbReference type="Proteomes" id="UP000651050"/>
    </source>
</evidence>
<accession>A0A931H1X8</accession>
<name>A0A931H1X8_9BURK</name>